<dbReference type="Gene3D" id="1.10.10.10">
    <property type="entry name" value="Winged helix-like DNA-binding domain superfamily/Winged helix DNA-binding domain"/>
    <property type="match status" value="1"/>
</dbReference>
<dbReference type="InterPro" id="IPR000835">
    <property type="entry name" value="HTH_MarR-typ"/>
</dbReference>
<evidence type="ECO:0000313" key="5">
    <source>
        <dbReference type="EMBL" id="HIQ61562.1"/>
    </source>
</evidence>
<dbReference type="GO" id="GO:0006950">
    <property type="term" value="P:response to stress"/>
    <property type="evidence" value="ECO:0007669"/>
    <property type="project" value="TreeGrafter"/>
</dbReference>
<dbReference type="GO" id="GO:0003700">
    <property type="term" value="F:DNA-binding transcription factor activity"/>
    <property type="evidence" value="ECO:0007669"/>
    <property type="project" value="InterPro"/>
</dbReference>
<dbReference type="InterPro" id="IPR039422">
    <property type="entry name" value="MarR/SlyA-like"/>
</dbReference>
<dbReference type="Proteomes" id="UP000886879">
    <property type="component" value="Unassembled WGS sequence"/>
</dbReference>
<evidence type="ECO:0000256" key="1">
    <source>
        <dbReference type="ARBA" id="ARBA00023015"/>
    </source>
</evidence>
<name>A0A9D0YT14_9FIRM</name>
<keyword evidence="2" id="KW-0238">DNA-binding</keyword>
<dbReference type="InterPro" id="IPR011991">
    <property type="entry name" value="ArsR-like_HTH"/>
</dbReference>
<dbReference type="AlphaFoldDB" id="A0A9D0YT14"/>
<keyword evidence="3" id="KW-0804">Transcription</keyword>
<accession>A0A9D0YT14</accession>
<feature type="domain" description="HTH marR-type" evidence="4">
    <location>
        <begin position="9"/>
        <end position="155"/>
    </location>
</feature>
<dbReference type="CDD" id="cd00090">
    <property type="entry name" value="HTH_ARSR"/>
    <property type="match status" value="1"/>
</dbReference>
<dbReference type="PANTHER" id="PTHR33164:SF104">
    <property type="entry name" value="TRANSCRIPTIONAL REGULATORY PROTEIN"/>
    <property type="match status" value="1"/>
</dbReference>
<dbReference type="SMART" id="SM00347">
    <property type="entry name" value="HTH_MARR"/>
    <property type="match status" value="1"/>
</dbReference>
<dbReference type="PROSITE" id="PS01117">
    <property type="entry name" value="HTH_MARR_1"/>
    <property type="match status" value="1"/>
</dbReference>
<dbReference type="InterPro" id="IPR036388">
    <property type="entry name" value="WH-like_DNA-bd_sf"/>
</dbReference>
<reference evidence="5" key="2">
    <citation type="journal article" date="2021" name="PeerJ">
        <title>Extensive microbial diversity within the chicken gut microbiome revealed by metagenomics and culture.</title>
        <authorList>
            <person name="Gilroy R."/>
            <person name="Ravi A."/>
            <person name="Getino M."/>
            <person name="Pursley I."/>
            <person name="Horton D.L."/>
            <person name="Alikhan N.F."/>
            <person name="Baker D."/>
            <person name="Gharbi K."/>
            <person name="Hall N."/>
            <person name="Watson M."/>
            <person name="Adriaenssens E.M."/>
            <person name="Foster-Nyarko E."/>
            <person name="Jarju S."/>
            <person name="Secka A."/>
            <person name="Antonio M."/>
            <person name="Oren A."/>
            <person name="Chaudhuri R.R."/>
            <person name="La Ragione R."/>
            <person name="Hildebrand F."/>
            <person name="Pallen M.J."/>
        </authorList>
    </citation>
    <scope>NUCLEOTIDE SEQUENCE</scope>
    <source>
        <strain evidence="5">ChiGjej2B2-12916</strain>
    </source>
</reference>
<proteinExistence type="predicted"/>
<dbReference type="Pfam" id="PF12802">
    <property type="entry name" value="MarR_2"/>
    <property type="match status" value="1"/>
</dbReference>
<dbReference type="InterPro" id="IPR036390">
    <property type="entry name" value="WH_DNA-bd_sf"/>
</dbReference>
<evidence type="ECO:0000256" key="2">
    <source>
        <dbReference type="ARBA" id="ARBA00023125"/>
    </source>
</evidence>
<dbReference type="PRINTS" id="PR00598">
    <property type="entry name" value="HTHMARR"/>
</dbReference>
<dbReference type="PROSITE" id="PS50995">
    <property type="entry name" value="HTH_MARR_2"/>
    <property type="match status" value="1"/>
</dbReference>
<keyword evidence="1" id="KW-0805">Transcription regulation</keyword>
<evidence type="ECO:0000256" key="3">
    <source>
        <dbReference type="ARBA" id="ARBA00023163"/>
    </source>
</evidence>
<reference evidence="5" key="1">
    <citation type="submission" date="2020-10" db="EMBL/GenBank/DDBJ databases">
        <authorList>
            <person name="Gilroy R."/>
        </authorList>
    </citation>
    <scope>NUCLEOTIDE SEQUENCE</scope>
    <source>
        <strain evidence="5">ChiGjej2B2-12916</strain>
    </source>
</reference>
<organism evidence="5 6">
    <name type="scientific">Candidatus Enterenecus faecium</name>
    <dbReference type="NCBI Taxonomy" id="2840780"/>
    <lineage>
        <taxon>Bacteria</taxon>
        <taxon>Bacillati</taxon>
        <taxon>Bacillota</taxon>
        <taxon>Clostridia</taxon>
        <taxon>Eubacteriales</taxon>
        <taxon>Candidatus Enterenecus</taxon>
    </lineage>
</organism>
<sequence length="166" mass="18942">MKDQQYPRALELLREMDLLRRTWKLAIPNTGINKSEFFTLYTLRCPNGQALSWGEGCSKEPDPMTLSTLAKAMKQSMPAVSQRITKLEELGYVRREPDQRDRRTVWIHLTSAGNELLQTTGSEMLGKLERVLHRLDTQDGVNAQLLIQAFHCLALAVQEEFSQGKP</sequence>
<dbReference type="PANTHER" id="PTHR33164">
    <property type="entry name" value="TRANSCRIPTIONAL REGULATOR, MARR FAMILY"/>
    <property type="match status" value="1"/>
</dbReference>
<dbReference type="EMBL" id="DVFO01000090">
    <property type="protein sequence ID" value="HIQ61562.1"/>
    <property type="molecule type" value="Genomic_DNA"/>
</dbReference>
<gene>
    <name evidence="5" type="ORF">IAD31_08240</name>
</gene>
<comment type="caution">
    <text evidence="5">The sequence shown here is derived from an EMBL/GenBank/DDBJ whole genome shotgun (WGS) entry which is preliminary data.</text>
</comment>
<evidence type="ECO:0000259" key="4">
    <source>
        <dbReference type="PROSITE" id="PS50995"/>
    </source>
</evidence>
<evidence type="ECO:0000313" key="6">
    <source>
        <dbReference type="Proteomes" id="UP000886879"/>
    </source>
</evidence>
<protein>
    <submittedName>
        <fullName evidence="5">MarR family transcriptional regulator</fullName>
    </submittedName>
</protein>
<dbReference type="GO" id="GO:0003677">
    <property type="term" value="F:DNA binding"/>
    <property type="evidence" value="ECO:0007669"/>
    <property type="project" value="UniProtKB-KW"/>
</dbReference>
<dbReference type="SUPFAM" id="SSF46785">
    <property type="entry name" value="Winged helix' DNA-binding domain"/>
    <property type="match status" value="1"/>
</dbReference>
<dbReference type="InterPro" id="IPR023187">
    <property type="entry name" value="Tscrpt_reg_MarR-type_CS"/>
</dbReference>